<feature type="compositionally biased region" description="Low complexity" evidence="1">
    <location>
        <begin position="1"/>
        <end position="20"/>
    </location>
</feature>
<sequence>MSDKNSLSNSSSSSCSNSSSGDWCEIQTAKQDESLISESPLEESESSCEESEESMEDL</sequence>
<evidence type="ECO:0000313" key="3">
    <source>
        <dbReference type="Proteomes" id="UP000798488"/>
    </source>
</evidence>
<organism evidence="2 3">
    <name type="scientific">Sporotomaculum syntrophicum</name>
    <dbReference type="NCBI Taxonomy" id="182264"/>
    <lineage>
        <taxon>Bacteria</taxon>
        <taxon>Bacillati</taxon>
        <taxon>Bacillota</taxon>
        <taxon>Clostridia</taxon>
        <taxon>Eubacteriales</taxon>
        <taxon>Desulfallaceae</taxon>
        <taxon>Sporotomaculum</taxon>
    </lineage>
</organism>
<evidence type="ECO:0000313" key="2">
    <source>
        <dbReference type="EMBL" id="KAF1085351.1"/>
    </source>
</evidence>
<reference evidence="2" key="1">
    <citation type="submission" date="2016-02" db="EMBL/GenBank/DDBJ databases">
        <title>Draft Genome Sequence of Sporotomaculum syntrophicum Strain FB, a Syntrophic Benzoate Degrader.</title>
        <authorList>
            <person name="Nobu M.K."/>
            <person name="Narihiro T."/>
            <person name="Qiu Y.-L."/>
            <person name="Ohashi A."/>
            <person name="Liu W.-T."/>
            <person name="Yuji S."/>
        </authorList>
    </citation>
    <scope>NUCLEOTIDE SEQUENCE</scope>
    <source>
        <strain evidence="2">FB</strain>
    </source>
</reference>
<evidence type="ECO:0000256" key="1">
    <source>
        <dbReference type="SAM" id="MobiDB-lite"/>
    </source>
</evidence>
<dbReference type="EMBL" id="LSRS01000003">
    <property type="protein sequence ID" value="KAF1085351.1"/>
    <property type="molecule type" value="Genomic_DNA"/>
</dbReference>
<dbReference type="RefSeq" id="WP_161821826.1">
    <property type="nucleotide sequence ID" value="NZ_LSRS01000003.1"/>
</dbReference>
<protein>
    <submittedName>
        <fullName evidence="2">Uncharacterized protein</fullName>
    </submittedName>
</protein>
<comment type="caution">
    <text evidence="2">The sequence shown here is derived from an EMBL/GenBank/DDBJ whole genome shotgun (WGS) entry which is preliminary data.</text>
</comment>
<feature type="compositionally biased region" description="Acidic residues" evidence="1">
    <location>
        <begin position="40"/>
        <end position="58"/>
    </location>
</feature>
<accession>A0A9D2WR20</accession>
<dbReference type="AlphaFoldDB" id="A0A9D2WR20"/>
<name>A0A9D2WR20_9FIRM</name>
<dbReference type="PROSITE" id="PS51257">
    <property type="entry name" value="PROKAR_LIPOPROTEIN"/>
    <property type="match status" value="1"/>
</dbReference>
<keyword evidence="3" id="KW-1185">Reference proteome</keyword>
<gene>
    <name evidence="2" type="ORF">SPSYN_01487</name>
</gene>
<proteinExistence type="predicted"/>
<feature type="region of interest" description="Disordered" evidence="1">
    <location>
        <begin position="1"/>
        <end position="58"/>
    </location>
</feature>
<dbReference type="Proteomes" id="UP000798488">
    <property type="component" value="Unassembled WGS sequence"/>
</dbReference>